<evidence type="ECO:0000313" key="2">
    <source>
        <dbReference type="Proteomes" id="UP000886653"/>
    </source>
</evidence>
<dbReference type="EMBL" id="MU167295">
    <property type="protein sequence ID" value="KAG0144441.1"/>
    <property type="molecule type" value="Genomic_DNA"/>
</dbReference>
<accession>A0A9P6T9T5</accession>
<keyword evidence="2" id="KW-1185">Reference proteome</keyword>
<sequence length="92" mass="9958">MPANIPLIVRISIACTRWSNKTLVHHCLPSRSGLPEWLERTLCVSALAFALVNTSRDLRPLCACLVHASCRLGIGRDGGASLRSVKAVLDAH</sequence>
<dbReference type="AlphaFoldDB" id="A0A9P6T9T5"/>
<comment type="caution">
    <text evidence="1">The sequence shown here is derived from an EMBL/GenBank/DDBJ whole genome shotgun (WGS) entry which is preliminary data.</text>
</comment>
<reference evidence="1" key="1">
    <citation type="submission" date="2013-11" db="EMBL/GenBank/DDBJ databases">
        <title>Genome sequence of the fusiform rust pathogen reveals effectors for host alternation and coevolution with pine.</title>
        <authorList>
            <consortium name="DOE Joint Genome Institute"/>
            <person name="Smith K."/>
            <person name="Pendleton A."/>
            <person name="Kubisiak T."/>
            <person name="Anderson C."/>
            <person name="Salamov A."/>
            <person name="Aerts A."/>
            <person name="Riley R."/>
            <person name="Clum A."/>
            <person name="Lindquist E."/>
            <person name="Ence D."/>
            <person name="Campbell M."/>
            <person name="Kronenberg Z."/>
            <person name="Feau N."/>
            <person name="Dhillon B."/>
            <person name="Hamelin R."/>
            <person name="Burleigh J."/>
            <person name="Smith J."/>
            <person name="Yandell M."/>
            <person name="Nelson C."/>
            <person name="Grigoriev I."/>
            <person name="Davis J."/>
        </authorList>
    </citation>
    <scope>NUCLEOTIDE SEQUENCE</scope>
    <source>
        <strain evidence="1">G11</strain>
    </source>
</reference>
<proteinExistence type="predicted"/>
<evidence type="ECO:0000313" key="1">
    <source>
        <dbReference type="EMBL" id="KAG0144441.1"/>
    </source>
</evidence>
<protein>
    <submittedName>
        <fullName evidence="1">Uncharacterized protein</fullName>
    </submittedName>
</protein>
<dbReference type="Proteomes" id="UP000886653">
    <property type="component" value="Unassembled WGS sequence"/>
</dbReference>
<name>A0A9P6T9T5_9BASI</name>
<gene>
    <name evidence="1" type="ORF">CROQUDRAFT_95035</name>
</gene>
<organism evidence="1 2">
    <name type="scientific">Cronartium quercuum f. sp. fusiforme G11</name>
    <dbReference type="NCBI Taxonomy" id="708437"/>
    <lineage>
        <taxon>Eukaryota</taxon>
        <taxon>Fungi</taxon>
        <taxon>Dikarya</taxon>
        <taxon>Basidiomycota</taxon>
        <taxon>Pucciniomycotina</taxon>
        <taxon>Pucciniomycetes</taxon>
        <taxon>Pucciniales</taxon>
        <taxon>Coleosporiaceae</taxon>
        <taxon>Cronartium</taxon>
    </lineage>
</organism>